<dbReference type="PROSITE" id="PS00379">
    <property type="entry name" value="CDP_ALCOHOL_P_TRANSF"/>
    <property type="match status" value="1"/>
</dbReference>
<accession>A0A256ISN1</accession>
<feature type="transmembrane region" description="Helical" evidence="3">
    <location>
        <begin position="151"/>
        <end position="178"/>
    </location>
</feature>
<dbReference type="InterPro" id="IPR043130">
    <property type="entry name" value="CDP-OH_PTrfase_TM_dom"/>
</dbReference>
<feature type="transmembrane region" description="Helical" evidence="3">
    <location>
        <begin position="75"/>
        <end position="98"/>
    </location>
</feature>
<dbReference type="Pfam" id="PF01066">
    <property type="entry name" value="CDP-OH_P_transf"/>
    <property type="match status" value="1"/>
</dbReference>
<evidence type="ECO:0000313" key="4">
    <source>
        <dbReference type="EMBL" id="OYR59558.1"/>
    </source>
</evidence>
<dbReference type="Proteomes" id="UP000216308">
    <property type="component" value="Unassembled WGS sequence"/>
</dbReference>
<gene>
    <name evidence="4" type="ORF">DJ70_00055</name>
</gene>
<evidence type="ECO:0000256" key="3">
    <source>
        <dbReference type="SAM" id="Phobius"/>
    </source>
</evidence>
<keyword evidence="3" id="KW-1133">Transmembrane helix</keyword>
<dbReference type="GO" id="GO:0008654">
    <property type="term" value="P:phospholipid biosynthetic process"/>
    <property type="evidence" value="ECO:0007669"/>
    <property type="project" value="InterPro"/>
</dbReference>
<sequence length="251" mass="24924">MAPTDRVVRRLPIEGGWLPLVALWAVPTGLGAAGMFAAGLPTAAVGGVALAGTAAVAAIRVAAGRAREAAGVEPVTAATAVTTLRASALALLGAYLVVDPAAGPSASDWLAGGLFAVAAGGDAVDGAVARATGAVTELGAELDVEVDGATVLVGAAAAVVSGAAPVPFLAVGLARPLFAYGLRRRRRRGLPTHDLRPSRLRRPIGAATMVATWLALSPVPDAGLSRALTAAVTVPVAASFVRDWLVVSGRR</sequence>
<dbReference type="Gene3D" id="1.20.120.1760">
    <property type="match status" value="1"/>
</dbReference>
<evidence type="ECO:0000313" key="5">
    <source>
        <dbReference type="Proteomes" id="UP000216308"/>
    </source>
</evidence>
<dbReference type="AlphaFoldDB" id="A0A256ISN1"/>
<protein>
    <recommendedName>
        <fullName evidence="6">CDP-alcohol phosphatidyltransferase</fullName>
    </recommendedName>
</protein>
<organism evidence="4 5">
    <name type="scientific">Halorubrum halodurans</name>
    <dbReference type="NCBI Taxonomy" id="1383851"/>
    <lineage>
        <taxon>Archaea</taxon>
        <taxon>Methanobacteriati</taxon>
        <taxon>Methanobacteriota</taxon>
        <taxon>Stenosarchaea group</taxon>
        <taxon>Halobacteria</taxon>
        <taxon>Halobacteriales</taxon>
        <taxon>Haloferacaceae</taxon>
        <taxon>Halorubrum</taxon>
    </lineage>
</organism>
<dbReference type="InterPro" id="IPR000462">
    <property type="entry name" value="CDP-OH_P_trans"/>
</dbReference>
<keyword evidence="1 2" id="KW-0808">Transferase</keyword>
<evidence type="ECO:0000256" key="2">
    <source>
        <dbReference type="RuleBase" id="RU003750"/>
    </source>
</evidence>
<evidence type="ECO:0008006" key="6">
    <source>
        <dbReference type="Google" id="ProtNLM"/>
    </source>
</evidence>
<dbReference type="OrthoDB" id="331608at2157"/>
<comment type="caution">
    <text evidence="4">The sequence shown here is derived from an EMBL/GenBank/DDBJ whole genome shotgun (WGS) entry which is preliminary data.</text>
</comment>
<dbReference type="RefSeq" id="WP_094528827.1">
    <property type="nucleotide sequence ID" value="NZ_NHPJ01000001.1"/>
</dbReference>
<dbReference type="GO" id="GO:0016780">
    <property type="term" value="F:phosphotransferase activity, for other substituted phosphate groups"/>
    <property type="evidence" value="ECO:0007669"/>
    <property type="project" value="InterPro"/>
</dbReference>
<name>A0A256ISN1_9EURY</name>
<feature type="transmembrane region" description="Helical" evidence="3">
    <location>
        <begin position="16"/>
        <end position="37"/>
    </location>
</feature>
<dbReference type="InterPro" id="IPR048254">
    <property type="entry name" value="CDP_ALCOHOL_P_TRANSF_CS"/>
</dbReference>
<feature type="transmembrane region" description="Helical" evidence="3">
    <location>
        <begin position="43"/>
        <end position="63"/>
    </location>
</feature>
<keyword evidence="3" id="KW-0472">Membrane</keyword>
<comment type="similarity">
    <text evidence="2">Belongs to the CDP-alcohol phosphatidyltransferase class-I family.</text>
</comment>
<proteinExistence type="inferred from homology"/>
<dbReference type="EMBL" id="NHPJ01000001">
    <property type="protein sequence ID" value="OYR59558.1"/>
    <property type="molecule type" value="Genomic_DNA"/>
</dbReference>
<dbReference type="GO" id="GO:0016020">
    <property type="term" value="C:membrane"/>
    <property type="evidence" value="ECO:0007669"/>
    <property type="project" value="InterPro"/>
</dbReference>
<evidence type="ECO:0000256" key="1">
    <source>
        <dbReference type="ARBA" id="ARBA00022679"/>
    </source>
</evidence>
<keyword evidence="5" id="KW-1185">Reference proteome</keyword>
<reference evidence="4 5" key="1">
    <citation type="journal article" date="2014" name="Front. Microbiol.">
        <title>Population and genomic analysis of the genus Halorubrum.</title>
        <authorList>
            <person name="Fullmer M.S."/>
            <person name="Soucy S.M."/>
            <person name="Swithers K.S."/>
            <person name="Makkay A.M."/>
            <person name="Wheeler R."/>
            <person name="Ventosa A."/>
            <person name="Gogarten J.P."/>
            <person name="Papke R.T."/>
        </authorList>
    </citation>
    <scope>NUCLEOTIDE SEQUENCE [LARGE SCALE GENOMIC DNA]</scope>
    <source>
        <strain evidence="4 5">Cb34</strain>
    </source>
</reference>
<keyword evidence="3" id="KW-0812">Transmembrane</keyword>